<dbReference type="EMBL" id="LAZR01031712">
    <property type="protein sequence ID" value="KKL52944.1"/>
    <property type="molecule type" value="Genomic_DNA"/>
</dbReference>
<dbReference type="SUPFAM" id="SSF54060">
    <property type="entry name" value="His-Me finger endonucleases"/>
    <property type="match status" value="1"/>
</dbReference>
<proteinExistence type="predicted"/>
<organism evidence="3">
    <name type="scientific">marine sediment metagenome</name>
    <dbReference type="NCBI Taxonomy" id="412755"/>
    <lineage>
        <taxon>unclassified sequences</taxon>
        <taxon>metagenomes</taxon>
        <taxon>ecological metagenomes</taxon>
    </lineage>
</organism>
<gene>
    <name evidence="3" type="ORF">LCGC14_2280410</name>
</gene>
<feature type="domain" description="HNH nuclease" evidence="2">
    <location>
        <begin position="41"/>
        <end position="83"/>
    </location>
</feature>
<feature type="region of interest" description="Disordered" evidence="1">
    <location>
        <begin position="80"/>
        <end position="106"/>
    </location>
</feature>
<dbReference type="GO" id="GO:0004519">
    <property type="term" value="F:endonuclease activity"/>
    <property type="evidence" value="ECO:0007669"/>
    <property type="project" value="InterPro"/>
</dbReference>
<dbReference type="Gene3D" id="3.90.75.10">
    <property type="entry name" value="Homing Intron 3 (I-ppo) Encoded Endonuclease, Chain A"/>
    <property type="match status" value="1"/>
</dbReference>
<evidence type="ECO:0000256" key="1">
    <source>
        <dbReference type="SAM" id="MobiDB-lite"/>
    </source>
</evidence>
<dbReference type="InterPro" id="IPR044925">
    <property type="entry name" value="His-Me_finger_sf"/>
</dbReference>
<dbReference type="InterPro" id="IPR044930">
    <property type="entry name" value="Homing_endonuclease_His-Me"/>
</dbReference>
<dbReference type="Pfam" id="PF13392">
    <property type="entry name" value="HNH_3"/>
    <property type="match status" value="1"/>
</dbReference>
<name>A0A0F9CUT2_9ZZZZ</name>
<evidence type="ECO:0000259" key="2">
    <source>
        <dbReference type="Pfam" id="PF13392"/>
    </source>
</evidence>
<comment type="caution">
    <text evidence="3">The sequence shown here is derived from an EMBL/GenBank/DDBJ whole genome shotgun (WGS) entry which is preliminary data.</text>
</comment>
<protein>
    <recommendedName>
        <fullName evidence="2">HNH nuclease domain-containing protein</fullName>
    </recommendedName>
</protein>
<feature type="compositionally biased region" description="Basic and acidic residues" evidence="1">
    <location>
        <begin position="83"/>
        <end position="97"/>
    </location>
</feature>
<sequence>MTITERLQHYSLSVEDHLLWCGTLDREGYGKLSVEGEMARANRVAWGEAYGPIPDGLHVLHLCDTPPCIEPEHLYLGTDSDNTQDRDTAGHHHEANRTHCPQGHPYNEANTYIAPGTGYRNCRTCRGQNPIGSLVGAE</sequence>
<evidence type="ECO:0000313" key="3">
    <source>
        <dbReference type="EMBL" id="KKL52944.1"/>
    </source>
</evidence>
<reference evidence="3" key="1">
    <citation type="journal article" date="2015" name="Nature">
        <title>Complex archaea that bridge the gap between prokaryotes and eukaryotes.</title>
        <authorList>
            <person name="Spang A."/>
            <person name="Saw J.H."/>
            <person name="Jorgensen S.L."/>
            <person name="Zaremba-Niedzwiedzka K."/>
            <person name="Martijn J."/>
            <person name="Lind A.E."/>
            <person name="van Eijk R."/>
            <person name="Schleper C."/>
            <person name="Guy L."/>
            <person name="Ettema T.J."/>
        </authorList>
    </citation>
    <scope>NUCLEOTIDE SEQUENCE</scope>
</reference>
<dbReference type="AlphaFoldDB" id="A0A0F9CUT2"/>
<accession>A0A0F9CUT2</accession>
<dbReference type="InterPro" id="IPR003615">
    <property type="entry name" value="HNH_nuc"/>
</dbReference>